<protein>
    <submittedName>
        <fullName evidence="3">Serine/threonine-protein phosphatase</fullName>
    </submittedName>
</protein>
<dbReference type="Gene3D" id="3.60.40.10">
    <property type="entry name" value="PPM-type phosphatase domain"/>
    <property type="match status" value="1"/>
</dbReference>
<sequence length="237" mass="26815">MVTAARIQNAILPPSPPKWENINISVYFQPSQEVGGDFYDFQALGNKKYGLLIADVVGHGLGASIVASLSKFSFFQNHNYWENPSFLLSSMNDDLVKRSQGRFTTASYFYLDRERMRFIVASAGHPSFFHLAKKDGMINEIKPRGKPLGILENLTFVEEEYNLELGDRFLFYTDGLTEERGKGLEEFGIQNLKTLFNQFSNLLPDQAVAKMIAEFKSIMNLQGLPHDDITLIVLEVC</sequence>
<dbReference type="OrthoDB" id="9773346at2"/>
<dbReference type="GO" id="GO:0016791">
    <property type="term" value="F:phosphatase activity"/>
    <property type="evidence" value="ECO:0007669"/>
    <property type="project" value="TreeGrafter"/>
</dbReference>
<dbReference type="Proteomes" id="UP000298264">
    <property type="component" value="Unassembled WGS sequence"/>
</dbReference>
<dbReference type="SUPFAM" id="SSF81606">
    <property type="entry name" value="PP2C-like"/>
    <property type="match status" value="1"/>
</dbReference>
<name>A0A4R9LS90_9LEPT</name>
<keyword evidence="1" id="KW-0378">Hydrolase</keyword>
<evidence type="ECO:0000313" key="4">
    <source>
        <dbReference type="Proteomes" id="UP000298264"/>
    </source>
</evidence>
<proteinExistence type="predicted"/>
<evidence type="ECO:0000259" key="2">
    <source>
        <dbReference type="SMART" id="SM00331"/>
    </source>
</evidence>
<reference evidence="3" key="1">
    <citation type="journal article" date="2019" name="PLoS Negl. Trop. Dis.">
        <title>Revisiting the worldwide diversity of Leptospira species in the environment.</title>
        <authorList>
            <person name="Vincent A.T."/>
            <person name="Schiettekatte O."/>
            <person name="Bourhy P."/>
            <person name="Veyrier F.J."/>
            <person name="Picardeau M."/>
        </authorList>
    </citation>
    <scope>NUCLEOTIDE SEQUENCE [LARGE SCALE GENOMIC DNA]</scope>
    <source>
        <strain evidence="3">201400974</strain>
    </source>
</reference>
<dbReference type="AlphaFoldDB" id="A0A4R9LS90"/>
<dbReference type="InterPro" id="IPR036457">
    <property type="entry name" value="PPM-type-like_dom_sf"/>
</dbReference>
<dbReference type="EMBL" id="RQHV01000038">
    <property type="protein sequence ID" value="TGN11689.1"/>
    <property type="molecule type" value="Genomic_DNA"/>
</dbReference>
<comment type="caution">
    <text evidence="3">The sequence shown here is derived from an EMBL/GenBank/DDBJ whole genome shotgun (WGS) entry which is preliminary data.</text>
</comment>
<evidence type="ECO:0000313" key="3">
    <source>
        <dbReference type="EMBL" id="TGN11689.1"/>
    </source>
</evidence>
<gene>
    <name evidence="3" type="ORF">EHS11_06230</name>
</gene>
<evidence type="ECO:0000256" key="1">
    <source>
        <dbReference type="ARBA" id="ARBA00022801"/>
    </source>
</evidence>
<keyword evidence="4" id="KW-1185">Reference proteome</keyword>
<dbReference type="SMART" id="SM00331">
    <property type="entry name" value="PP2C_SIG"/>
    <property type="match status" value="1"/>
</dbReference>
<dbReference type="PANTHER" id="PTHR43156:SF2">
    <property type="entry name" value="STAGE II SPORULATION PROTEIN E"/>
    <property type="match status" value="1"/>
</dbReference>
<feature type="domain" description="PPM-type phosphatase" evidence="2">
    <location>
        <begin position="19"/>
        <end position="236"/>
    </location>
</feature>
<dbReference type="InterPro" id="IPR001932">
    <property type="entry name" value="PPM-type_phosphatase-like_dom"/>
</dbReference>
<organism evidence="3 4">
    <name type="scientific">Leptospira ilyithenensis</name>
    <dbReference type="NCBI Taxonomy" id="2484901"/>
    <lineage>
        <taxon>Bacteria</taxon>
        <taxon>Pseudomonadati</taxon>
        <taxon>Spirochaetota</taxon>
        <taxon>Spirochaetia</taxon>
        <taxon>Leptospirales</taxon>
        <taxon>Leptospiraceae</taxon>
        <taxon>Leptospira</taxon>
    </lineage>
</organism>
<dbReference type="InterPro" id="IPR052016">
    <property type="entry name" value="Bact_Sigma-Reg"/>
</dbReference>
<dbReference type="Pfam" id="PF07228">
    <property type="entry name" value="SpoIIE"/>
    <property type="match status" value="1"/>
</dbReference>
<accession>A0A4R9LS90</accession>
<dbReference type="PANTHER" id="PTHR43156">
    <property type="entry name" value="STAGE II SPORULATION PROTEIN E-RELATED"/>
    <property type="match status" value="1"/>
</dbReference>